<evidence type="ECO:0000313" key="3">
    <source>
        <dbReference type="EMBL" id="MFC7667279.1"/>
    </source>
</evidence>
<feature type="signal peptide" evidence="2">
    <location>
        <begin position="1"/>
        <end position="27"/>
    </location>
</feature>
<dbReference type="RefSeq" id="WP_380201686.1">
    <property type="nucleotide sequence ID" value="NZ_JBHTEK010000001.1"/>
</dbReference>
<keyword evidence="2" id="KW-0732">Signal</keyword>
<protein>
    <submittedName>
        <fullName evidence="3">Uncharacterized protein</fullName>
    </submittedName>
</protein>
<comment type="caution">
    <text evidence="3">The sequence shown here is derived from an EMBL/GenBank/DDBJ whole genome shotgun (WGS) entry which is preliminary data.</text>
</comment>
<dbReference type="Proteomes" id="UP001596513">
    <property type="component" value="Unassembled WGS sequence"/>
</dbReference>
<name>A0ABW2U305_9BACT</name>
<sequence length="115" mass="11663">MKNLLTAFLPALALLALGGCASTSGLATSEDDGVYYSSKDHTTAVVRAAPAQETAAASTDEAANPDYNGNTANKPRAAAIPAPTSTTTTRTPTCRACRATAPALPTTCPTRLIPV</sequence>
<evidence type="ECO:0000256" key="1">
    <source>
        <dbReference type="SAM" id="MobiDB-lite"/>
    </source>
</evidence>
<gene>
    <name evidence="3" type="ORF">ACFQT0_07495</name>
</gene>
<dbReference type="EMBL" id="JBHTEK010000001">
    <property type="protein sequence ID" value="MFC7667279.1"/>
    <property type="molecule type" value="Genomic_DNA"/>
</dbReference>
<feature type="chain" id="PRO_5046636097" evidence="2">
    <location>
        <begin position="28"/>
        <end position="115"/>
    </location>
</feature>
<organism evidence="3 4">
    <name type="scientific">Hymenobacter humi</name>
    <dbReference type="NCBI Taxonomy" id="1411620"/>
    <lineage>
        <taxon>Bacteria</taxon>
        <taxon>Pseudomonadati</taxon>
        <taxon>Bacteroidota</taxon>
        <taxon>Cytophagia</taxon>
        <taxon>Cytophagales</taxon>
        <taxon>Hymenobacteraceae</taxon>
        <taxon>Hymenobacter</taxon>
    </lineage>
</organism>
<keyword evidence="4" id="KW-1185">Reference proteome</keyword>
<reference evidence="4" key="1">
    <citation type="journal article" date="2019" name="Int. J. Syst. Evol. Microbiol.">
        <title>The Global Catalogue of Microorganisms (GCM) 10K type strain sequencing project: providing services to taxonomists for standard genome sequencing and annotation.</title>
        <authorList>
            <consortium name="The Broad Institute Genomics Platform"/>
            <consortium name="The Broad Institute Genome Sequencing Center for Infectious Disease"/>
            <person name="Wu L."/>
            <person name="Ma J."/>
        </authorList>
    </citation>
    <scope>NUCLEOTIDE SEQUENCE [LARGE SCALE GENOMIC DNA]</scope>
    <source>
        <strain evidence="4">JCM 19635</strain>
    </source>
</reference>
<feature type="region of interest" description="Disordered" evidence="1">
    <location>
        <begin position="52"/>
        <end position="92"/>
    </location>
</feature>
<accession>A0ABW2U305</accession>
<proteinExistence type="predicted"/>
<dbReference type="PROSITE" id="PS51257">
    <property type="entry name" value="PROKAR_LIPOPROTEIN"/>
    <property type="match status" value="1"/>
</dbReference>
<evidence type="ECO:0000256" key="2">
    <source>
        <dbReference type="SAM" id="SignalP"/>
    </source>
</evidence>
<evidence type="ECO:0000313" key="4">
    <source>
        <dbReference type="Proteomes" id="UP001596513"/>
    </source>
</evidence>
<feature type="compositionally biased region" description="Low complexity" evidence="1">
    <location>
        <begin position="75"/>
        <end position="92"/>
    </location>
</feature>